<sequence length="142" mass="16925">MEEGNELCKCDEYKKIVDSFVPYSYNTINPYKKSMTRMDGTPCDCDEFPYSDLYKKQFRLGDKSCFDAGTTVKLPPYWIEWRQRPVQLSENRLMWPKALPLNGSVSKKVLPHDRKPEKVLKHERMLRYYIPPKPEYLDDVYN</sequence>
<proteinExistence type="predicted"/>
<evidence type="ECO:0000313" key="1">
    <source>
        <dbReference type="EMBL" id="KAJ1525367.1"/>
    </source>
</evidence>
<dbReference type="AlphaFoldDB" id="A0AAV7XIQ4"/>
<protein>
    <submittedName>
        <fullName evidence="1">Uncharacterized protein</fullName>
    </submittedName>
</protein>
<name>A0AAV7XIQ4_9NEOP</name>
<dbReference type="EMBL" id="JAPTSV010000008">
    <property type="protein sequence ID" value="KAJ1525367.1"/>
    <property type="molecule type" value="Genomic_DNA"/>
</dbReference>
<accession>A0AAV7XIQ4</accession>
<evidence type="ECO:0000313" key="2">
    <source>
        <dbReference type="Proteomes" id="UP001075354"/>
    </source>
</evidence>
<keyword evidence="2" id="KW-1185">Reference proteome</keyword>
<gene>
    <name evidence="1" type="ORF">ONE63_010183</name>
</gene>
<organism evidence="1 2">
    <name type="scientific">Megalurothrips usitatus</name>
    <name type="common">bean blossom thrips</name>
    <dbReference type="NCBI Taxonomy" id="439358"/>
    <lineage>
        <taxon>Eukaryota</taxon>
        <taxon>Metazoa</taxon>
        <taxon>Ecdysozoa</taxon>
        <taxon>Arthropoda</taxon>
        <taxon>Hexapoda</taxon>
        <taxon>Insecta</taxon>
        <taxon>Pterygota</taxon>
        <taxon>Neoptera</taxon>
        <taxon>Paraneoptera</taxon>
        <taxon>Thysanoptera</taxon>
        <taxon>Terebrantia</taxon>
        <taxon>Thripoidea</taxon>
        <taxon>Thripidae</taxon>
        <taxon>Megalurothrips</taxon>
    </lineage>
</organism>
<dbReference type="Proteomes" id="UP001075354">
    <property type="component" value="Chromosome 8"/>
</dbReference>
<comment type="caution">
    <text evidence="1">The sequence shown here is derived from an EMBL/GenBank/DDBJ whole genome shotgun (WGS) entry which is preliminary data.</text>
</comment>
<reference evidence="1" key="1">
    <citation type="submission" date="2022-12" db="EMBL/GenBank/DDBJ databases">
        <title>Chromosome-level genome assembly of the bean flower thrips Megalurothrips usitatus.</title>
        <authorList>
            <person name="Ma L."/>
            <person name="Liu Q."/>
            <person name="Li H."/>
            <person name="Cai W."/>
        </authorList>
    </citation>
    <scope>NUCLEOTIDE SEQUENCE</scope>
    <source>
        <strain evidence="1">Cailab_2022a</strain>
    </source>
</reference>